<evidence type="ECO:0000313" key="3">
    <source>
        <dbReference type="EMBL" id="SYZ63116.1"/>
    </source>
</evidence>
<evidence type="ECO:0000256" key="1">
    <source>
        <dbReference type="ARBA" id="ARBA00006336"/>
    </source>
</evidence>
<dbReference type="InterPro" id="IPR000868">
    <property type="entry name" value="Isochorismatase-like_dom"/>
</dbReference>
<comment type="similarity">
    <text evidence="1">Belongs to the isochorismatase family.</text>
</comment>
<dbReference type="Proteomes" id="UP000319462">
    <property type="component" value="Chromosome 8"/>
</dbReference>
<organism evidence="3 4">
    <name type="scientific">Leishmania braziliensis MHOM/BR/75/M2904</name>
    <dbReference type="NCBI Taxonomy" id="420245"/>
    <lineage>
        <taxon>Eukaryota</taxon>
        <taxon>Discoba</taxon>
        <taxon>Euglenozoa</taxon>
        <taxon>Kinetoplastea</taxon>
        <taxon>Metakinetoplastina</taxon>
        <taxon>Trypanosomatida</taxon>
        <taxon>Trypanosomatidae</taxon>
        <taxon>Leishmaniinae</taxon>
        <taxon>Leishmania</taxon>
        <taxon>Leishmania braziliensis species complex</taxon>
    </lineage>
</organism>
<reference evidence="3 4" key="1">
    <citation type="submission" date="2018-09" db="EMBL/GenBank/DDBJ databases">
        <authorList>
            <person name="Peiro R."/>
            <person name="Begona"/>
            <person name="Cbmso G."/>
            <person name="Lopez M."/>
            <person name="Gonzalez S."/>
        </authorList>
    </citation>
    <scope>NUCLEOTIDE SEQUENCE [LARGE SCALE GENOMIC DNA]</scope>
</reference>
<dbReference type="Pfam" id="PF00857">
    <property type="entry name" value="Isochorismatase"/>
    <property type="match status" value="1"/>
</dbReference>
<dbReference type="Gene3D" id="3.40.50.850">
    <property type="entry name" value="Isochorismatase-like"/>
    <property type="match status" value="1"/>
</dbReference>
<dbReference type="PANTHER" id="PTHR14119:SF3">
    <property type="entry name" value="ISOCHORISMATASE DOMAIN-CONTAINING PROTEIN 2"/>
    <property type="match status" value="1"/>
</dbReference>
<dbReference type="PANTHER" id="PTHR14119">
    <property type="entry name" value="HYDROLASE"/>
    <property type="match status" value="1"/>
</dbReference>
<gene>
    <name evidence="3" type="ORF">LBRM2904_08.0270</name>
</gene>
<sequence>MLCCPRSPHLTSPLCLPRSPSPHQLFSGSLPLPLSHTHSVCLHTYTLCSITAIRATVCCRFVHSHTSPVLTTLSPPPYSPYITHSHRVQKNVCNVTHAHARVRTSLLANRVSGAHRSLSLSFHPILHICSASYTLPLRLGATSKAFTYQVTQSDHRRTTMSPTALIASRSRLLHKFDSCRTIFMCCDIQEKLRGRIPNFQAAIDVSNSMAAIHNALTPRHTSFVATEQYPQGVGRLARDIQLPEGTPVIEKVQPSMLVPEMMPYIIGDPARGILPVQQAVLWGHETHVCIMQTADELLQHGIRVGVLVDGCAAQRQLDHDVAIQEMSTWDNLTLTTTISVLLQLVRGDDSLKGPLMKLVVKPDDPSRFPSRTEDGDKQKE</sequence>
<evidence type="ECO:0000259" key="2">
    <source>
        <dbReference type="Pfam" id="PF00857"/>
    </source>
</evidence>
<accession>A0A3P3YYU2</accession>
<dbReference type="AlphaFoldDB" id="A0A3P3YYU2"/>
<dbReference type="EMBL" id="LS997607">
    <property type="protein sequence ID" value="SYZ63116.1"/>
    <property type="molecule type" value="Genomic_DNA"/>
</dbReference>
<proteinExistence type="inferred from homology"/>
<evidence type="ECO:0000313" key="4">
    <source>
        <dbReference type="Proteomes" id="UP000319462"/>
    </source>
</evidence>
<feature type="domain" description="Isochorismatase-like" evidence="2">
    <location>
        <begin position="182"/>
        <end position="329"/>
    </location>
</feature>
<dbReference type="SUPFAM" id="SSF52499">
    <property type="entry name" value="Isochorismatase-like hydrolases"/>
    <property type="match status" value="1"/>
</dbReference>
<dbReference type="InterPro" id="IPR050993">
    <property type="entry name" value="Isochorismatase_domain"/>
</dbReference>
<protein>
    <submittedName>
        <fullName evidence="3">Mitochondrial_associated_ribonuclease</fullName>
    </submittedName>
</protein>
<dbReference type="InterPro" id="IPR036380">
    <property type="entry name" value="Isochorismatase-like_sf"/>
</dbReference>
<name>A0A3P3YYU2_LEIBR</name>